<gene>
    <name evidence="1" type="ORF">DERP_005364</name>
</gene>
<proteinExistence type="predicted"/>
<evidence type="ECO:0000313" key="1">
    <source>
        <dbReference type="EMBL" id="KAH9423783.1"/>
    </source>
</evidence>
<evidence type="ECO:0000313" key="2">
    <source>
        <dbReference type="Proteomes" id="UP000887458"/>
    </source>
</evidence>
<comment type="caution">
    <text evidence="1">The sequence shown here is derived from an EMBL/GenBank/DDBJ whole genome shotgun (WGS) entry which is preliminary data.</text>
</comment>
<reference evidence="1 2" key="2">
    <citation type="journal article" date="2022" name="Mol. Biol. Evol.">
        <title>Comparative Genomics Reveals Insights into the Divergent Evolution of Astigmatic Mites and Household Pest Adaptations.</title>
        <authorList>
            <person name="Xiong Q."/>
            <person name="Wan A.T."/>
            <person name="Liu X."/>
            <person name="Fung C.S."/>
            <person name="Xiao X."/>
            <person name="Malainual N."/>
            <person name="Hou J."/>
            <person name="Wang L."/>
            <person name="Wang M."/>
            <person name="Yang K.Y."/>
            <person name="Cui Y."/>
            <person name="Leung E.L."/>
            <person name="Nong W."/>
            <person name="Shin S.K."/>
            <person name="Au S.W."/>
            <person name="Jeong K.Y."/>
            <person name="Chew F.T."/>
            <person name="Hui J.H."/>
            <person name="Leung T.F."/>
            <person name="Tungtrongchitr A."/>
            <person name="Zhong N."/>
            <person name="Liu Z."/>
            <person name="Tsui S.K."/>
        </authorList>
    </citation>
    <scope>NUCLEOTIDE SEQUENCE [LARGE SCALE GENOMIC DNA]</scope>
    <source>
        <strain evidence="1">Derp</strain>
    </source>
</reference>
<organism evidence="1 2">
    <name type="scientific">Dermatophagoides pteronyssinus</name>
    <name type="common">European house dust mite</name>
    <dbReference type="NCBI Taxonomy" id="6956"/>
    <lineage>
        <taxon>Eukaryota</taxon>
        <taxon>Metazoa</taxon>
        <taxon>Ecdysozoa</taxon>
        <taxon>Arthropoda</taxon>
        <taxon>Chelicerata</taxon>
        <taxon>Arachnida</taxon>
        <taxon>Acari</taxon>
        <taxon>Acariformes</taxon>
        <taxon>Sarcoptiformes</taxon>
        <taxon>Astigmata</taxon>
        <taxon>Psoroptidia</taxon>
        <taxon>Analgoidea</taxon>
        <taxon>Pyroglyphidae</taxon>
        <taxon>Dermatophagoidinae</taxon>
        <taxon>Dermatophagoides</taxon>
    </lineage>
</organism>
<dbReference type="Proteomes" id="UP000887458">
    <property type="component" value="Unassembled WGS sequence"/>
</dbReference>
<sequence>MTNIDKETVDSMDKTFKNLISILISIVRKNLNENDEHLKQLLWPLSTLLLNPNYCSIIRKYQNNEIELFFLQLRSMFLHDKDNILLLYKFRQNLFPSLIGTNECFNGTKFDNIISWLHRKYNDNLMLENKMITLQKKNIQKMNKIEQIYLDCFGDYRLQTKVEIILKEKTKQLELMKKKSEKCKETERLRRLLAIGNNNDIGSTTAINLHEQYRKITIENQLCQKQINILRQKKFLIESMDTTRINRIKQLIKDIKFVKELNNTSPAKQISPINHYYNRLSNNGNVENSPLNFSNQSTSSSISSSSTIDNISLSFDAQLKF</sequence>
<protein>
    <submittedName>
        <fullName evidence="1">Uncharacterized protein</fullName>
    </submittedName>
</protein>
<dbReference type="EMBL" id="NJHN03000031">
    <property type="protein sequence ID" value="KAH9423783.1"/>
    <property type="molecule type" value="Genomic_DNA"/>
</dbReference>
<accession>A0ABQ8JMZ7</accession>
<reference evidence="1 2" key="1">
    <citation type="journal article" date="2018" name="J. Allergy Clin. Immunol.">
        <title>High-quality assembly of Dermatophagoides pteronyssinus genome and transcriptome reveals a wide range of novel allergens.</title>
        <authorList>
            <person name="Liu X.Y."/>
            <person name="Yang K.Y."/>
            <person name="Wang M.Q."/>
            <person name="Kwok J.S."/>
            <person name="Zeng X."/>
            <person name="Yang Z."/>
            <person name="Xiao X.J."/>
            <person name="Lau C.P."/>
            <person name="Li Y."/>
            <person name="Huang Z.M."/>
            <person name="Ba J.G."/>
            <person name="Yim A.K."/>
            <person name="Ouyang C.Y."/>
            <person name="Ngai S.M."/>
            <person name="Chan T.F."/>
            <person name="Leung E.L."/>
            <person name="Liu L."/>
            <person name="Liu Z.G."/>
            <person name="Tsui S.K."/>
        </authorList>
    </citation>
    <scope>NUCLEOTIDE SEQUENCE [LARGE SCALE GENOMIC DNA]</scope>
    <source>
        <strain evidence="1">Derp</strain>
    </source>
</reference>
<name>A0ABQ8JMZ7_DERPT</name>
<keyword evidence="2" id="KW-1185">Reference proteome</keyword>